<feature type="region of interest" description="Disordered" evidence="10">
    <location>
        <begin position="456"/>
        <end position="475"/>
    </location>
</feature>
<dbReference type="Gene3D" id="2.60.120.1560">
    <property type="match status" value="1"/>
</dbReference>
<dbReference type="Pfam" id="PF07691">
    <property type="entry name" value="PA14"/>
    <property type="match status" value="1"/>
</dbReference>
<comment type="similarity">
    <text evidence="2 9">Belongs to the chondroitin N-acetylgalactosaminyltransferase family.</text>
</comment>
<feature type="region of interest" description="Disordered" evidence="10">
    <location>
        <begin position="729"/>
        <end position="748"/>
    </location>
</feature>
<reference evidence="12" key="1">
    <citation type="journal article" date="2010" name="Science">
        <title>The genome of the Western clawed frog Xenopus tropicalis.</title>
        <authorList>
            <person name="Hellsten U."/>
            <person name="Harland R.M."/>
            <person name="Gilchrist M.J."/>
            <person name="Hendrix D."/>
            <person name="Jurka J."/>
            <person name="Kapitonov V."/>
            <person name="Ovcharenko I."/>
            <person name="Putnam N.H."/>
            <person name="Shu S."/>
            <person name="Taher L."/>
            <person name="Blitz I.L."/>
            <person name="Blumberg B."/>
            <person name="Dichmann D.S."/>
            <person name="Dubchak I."/>
            <person name="Amaya E."/>
            <person name="Detter J.C."/>
            <person name="Fletcher R."/>
            <person name="Gerhard D.S."/>
            <person name="Goodstein D."/>
            <person name="Graves T."/>
            <person name="Grigoriev I.V."/>
            <person name="Grimwood J."/>
            <person name="Kawashima T."/>
            <person name="Lindquist E."/>
            <person name="Lucas S.M."/>
            <person name="Mead P.E."/>
            <person name="Mitros T."/>
            <person name="Ogino H."/>
            <person name="Ohta Y."/>
            <person name="Poliakov A.V."/>
            <person name="Pollet N."/>
            <person name="Robert J."/>
            <person name="Salamov A."/>
            <person name="Sater A.K."/>
            <person name="Schmutz J."/>
            <person name="Terry A."/>
            <person name="Vize P.D."/>
            <person name="Warren W.C."/>
            <person name="Wells D."/>
            <person name="Wills A."/>
            <person name="Wilson R.K."/>
            <person name="Zimmerman L.B."/>
            <person name="Zorn A.M."/>
            <person name="Grainger R."/>
            <person name="Grammer T."/>
            <person name="Khokha M.K."/>
            <person name="Richardson P.M."/>
            <person name="Rokhsar D.S."/>
        </authorList>
    </citation>
    <scope>NUCLEOTIDE SEQUENCE [LARGE SCALE GENOMIC DNA]</scope>
    <source>
        <strain evidence="12">Nigerian</strain>
    </source>
</reference>
<dbReference type="GO" id="GO:0032580">
    <property type="term" value="C:Golgi cisterna membrane"/>
    <property type="evidence" value="ECO:0007669"/>
    <property type="project" value="UniProtKB-SubCell"/>
</dbReference>
<dbReference type="InterPro" id="IPR011658">
    <property type="entry name" value="PA14_dom"/>
</dbReference>
<evidence type="ECO:0000256" key="5">
    <source>
        <dbReference type="ARBA" id="ARBA00022968"/>
    </source>
</evidence>
<evidence type="ECO:0000256" key="2">
    <source>
        <dbReference type="ARBA" id="ARBA00009239"/>
    </source>
</evidence>
<dbReference type="PANTHER" id="PTHR12369">
    <property type="entry name" value="CHONDROITIN SYNTHASE"/>
    <property type="match status" value="1"/>
</dbReference>
<dbReference type="InterPro" id="IPR051227">
    <property type="entry name" value="CS_glycosyltransferase"/>
</dbReference>
<keyword evidence="6" id="KW-1133">Transmembrane helix</keyword>
<evidence type="ECO:0000256" key="9">
    <source>
        <dbReference type="RuleBase" id="RU364016"/>
    </source>
</evidence>
<dbReference type="GeneTree" id="ENSGT01050000244857"/>
<dbReference type="SUPFAM" id="SSF53448">
    <property type="entry name" value="Nucleotide-diphospho-sugar transferases"/>
    <property type="match status" value="1"/>
</dbReference>
<accession>A0A803JIX4</accession>
<evidence type="ECO:0000256" key="4">
    <source>
        <dbReference type="ARBA" id="ARBA00022692"/>
    </source>
</evidence>
<keyword evidence="7 9" id="KW-0333">Golgi apparatus</keyword>
<name>A0A803JIX4_XENTR</name>
<dbReference type="SMART" id="SM00758">
    <property type="entry name" value="PA14"/>
    <property type="match status" value="1"/>
</dbReference>
<comment type="catalytic activity">
    <reaction evidence="9">
        <text>an N-acetyl-beta-D-glucosaminyl derivative + UDP-N-acetyl-alpha-D-galactosamine = an N-acetyl-beta-D-galactosaminyl-(1-&gt;4)-N-acetyl-beta-D-glucosaminyl derivative + UDP + H(+)</text>
        <dbReference type="Rhea" id="RHEA:20493"/>
        <dbReference type="ChEBI" id="CHEBI:15378"/>
        <dbReference type="ChEBI" id="CHEBI:58223"/>
        <dbReference type="ChEBI" id="CHEBI:61631"/>
        <dbReference type="ChEBI" id="CHEBI:67138"/>
        <dbReference type="ChEBI" id="CHEBI:138027"/>
        <dbReference type="EC" id="2.4.1.244"/>
    </reaction>
</comment>
<feature type="compositionally biased region" description="Acidic residues" evidence="10">
    <location>
        <begin position="421"/>
        <end position="430"/>
    </location>
</feature>
<protein>
    <recommendedName>
        <fullName evidence="9">Beta-1,4-N-acetylgalactosaminyltransferase</fullName>
        <ecNumber evidence="9">2.4.1.244</ecNumber>
    </recommendedName>
</protein>
<evidence type="ECO:0000256" key="7">
    <source>
        <dbReference type="ARBA" id="ARBA00023034"/>
    </source>
</evidence>
<dbReference type="PROSITE" id="PS51820">
    <property type="entry name" value="PA14"/>
    <property type="match status" value="1"/>
</dbReference>
<dbReference type="GO" id="GO:0033842">
    <property type="term" value="F:N-acetyl-beta-glucosaminyl-derivative 4-beta-N-acetylgalactosaminyltransferase activity"/>
    <property type="evidence" value="ECO:0007669"/>
    <property type="project" value="UniProtKB-EC"/>
</dbReference>
<dbReference type="FunCoup" id="A0A803JIX4">
    <property type="interactions" value="773"/>
</dbReference>
<proteinExistence type="inferred from homology"/>
<feature type="region of interest" description="Disordered" evidence="10">
    <location>
        <begin position="421"/>
        <end position="441"/>
    </location>
</feature>
<dbReference type="InParanoid" id="A0A803JIX4"/>
<evidence type="ECO:0000256" key="1">
    <source>
        <dbReference type="ARBA" id="ARBA00004447"/>
    </source>
</evidence>
<reference evidence="12" key="2">
    <citation type="submission" date="2021-03" db="UniProtKB">
        <authorList>
            <consortium name="Ensembl"/>
        </authorList>
    </citation>
    <scope>IDENTIFICATION</scope>
</reference>
<gene>
    <name evidence="12" type="primary">b4galnt3</name>
</gene>
<keyword evidence="8" id="KW-0472">Membrane</keyword>
<dbReference type="PANTHER" id="PTHR12369:SF15">
    <property type="entry name" value="BETA-1,4-N-ACETYLGALACTOSAMINYLTRANSFERASE 3"/>
    <property type="match status" value="1"/>
</dbReference>
<organism evidence="12">
    <name type="scientific">Xenopus tropicalis</name>
    <name type="common">Western clawed frog</name>
    <name type="synonym">Silurana tropicalis</name>
    <dbReference type="NCBI Taxonomy" id="8364"/>
    <lineage>
        <taxon>Eukaryota</taxon>
        <taxon>Metazoa</taxon>
        <taxon>Chordata</taxon>
        <taxon>Craniata</taxon>
        <taxon>Vertebrata</taxon>
        <taxon>Euteleostomi</taxon>
        <taxon>Amphibia</taxon>
        <taxon>Batrachia</taxon>
        <taxon>Anura</taxon>
        <taxon>Pipoidea</taxon>
        <taxon>Pipidae</taxon>
        <taxon>Xenopodinae</taxon>
        <taxon>Xenopus</taxon>
        <taxon>Silurana</taxon>
    </lineage>
</organism>
<dbReference type="InterPro" id="IPR008428">
    <property type="entry name" value="Chond_GalNAc"/>
</dbReference>
<keyword evidence="3 9" id="KW-0808">Transferase</keyword>
<keyword evidence="5 9" id="KW-0735">Signal-anchor</keyword>
<evidence type="ECO:0000259" key="11">
    <source>
        <dbReference type="PROSITE" id="PS51820"/>
    </source>
</evidence>
<evidence type="ECO:0000256" key="10">
    <source>
        <dbReference type="SAM" id="MobiDB-lite"/>
    </source>
</evidence>
<evidence type="ECO:0000256" key="6">
    <source>
        <dbReference type="ARBA" id="ARBA00022989"/>
    </source>
</evidence>
<evidence type="ECO:0000313" key="12">
    <source>
        <dbReference type="Ensembl" id="ENSXETP00000107880"/>
    </source>
</evidence>
<dbReference type="InterPro" id="IPR029044">
    <property type="entry name" value="Nucleotide-diphossugar_trans"/>
</dbReference>
<feature type="domain" description="PA14" evidence="11">
    <location>
        <begin position="81"/>
        <end position="269"/>
    </location>
</feature>
<dbReference type="Gene3D" id="3.90.550.10">
    <property type="entry name" value="Spore Coat Polysaccharide Biosynthesis Protein SpsA, Chain A"/>
    <property type="match status" value="1"/>
</dbReference>
<dbReference type="Pfam" id="PF05679">
    <property type="entry name" value="CHGN"/>
    <property type="match status" value="1"/>
</dbReference>
<evidence type="ECO:0000256" key="8">
    <source>
        <dbReference type="ARBA" id="ARBA00023136"/>
    </source>
</evidence>
<comment type="function">
    <text evidence="9">Transfers N-acetylgalactosamine (GalNAc) from UDP-GalNAc to N-acetylglucosamine-beta-benzyl with a beta-1,4-linkage to form N,N'-diacetyllactosediamine, GalNAc-beta-1,4-GlcNAc structures in N-linked glycans and probably O-linked glycans.</text>
</comment>
<dbReference type="Ensembl" id="ENSXETT00000110903">
    <property type="protein sequence ID" value="ENSXETP00000107880"/>
    <property type="gene ID" value="ENSXETG00000042907"/>
</dbReference>
<sequence>MRGPPLPLKMLNKHMWLMMVGLIVILGFLMVFLQLSTSSDGNPMNRRYSSWSELGKALAHKNIPALHPNLEFYKPPKSNPEFIGQANLHVFEDWCGSSIQQLRRNLHFPLYPHVRTTVSKLAVTPQWTNYGLRIFGYLQPATEGEYQFAVSSDDNAEFWLSKDHTVEKLTLMCRVGPHSMHCHPIPFQLIHQPDPPSLSLLLPQTGKQWTAPGEFGKFQDQVSIAVRLSPTIKYYFELLHKQDDAGTDHVEVVWRLTGFSSQFMVIDSQFLSLFSNDTGDSLGDTSQIPVSAASFHSEGYEQHPADMLKPDRRDEFYKVPLITKSRIHNVLPTCSYKPSYLVEGYPLQRYQGLQFVHLTYVYPNDYTRLTHMEKDNQCIYQENTRRSNRFTYKRYMKMDQQEPKLSIQPGMLEDYNPSDFEYEEAQEEESENRGDMPRKNSLQHQRKLLFLISEKEPEISKGSEAGPGRRPNSVPITVSDVQDRVTLDVQDKIIPDVDNARTSTKLSVQLQVTKTSSKVQQPIAAEYRDRKNQLGWRRIKDNQINLGERAGGKAKMMRSTGSTTKAINQKKVKMGKKRGQIYQKEQISVTAMPNKKSKLQDKLNSKHMRPYEPKEQTQAWTNLPKVEMHEYSREERPKFQTIMRLQRETEAQLGNVKRLGSNLDNGKIQITYETGNPVPEQEKEEKQMPEPVNVLQFGRFDPRVNRPDLQVQPVEDHKNEIELPMPQLEQKEGQNPESIDTGILGRFDPRVKRPNFEQAEEQNNVGDIPADEVRSENVEYEDDDPEEEEEEEDVEYPWIYEQPVNWNQTFNFGQTDFQIVRPDSIDLQCNTSGNLLLREREVFGVVAAFMRKLNQKYRGMYQLQNIINVEKRRDYLHGSRYFLELELKARHGHIQRFAHYVYAPEWQGIFSEDNEQERAMKNMMWGSYRRLLGATWEPDLCWPSGLNWNPQATVHFIVPIKNQARWVQKFIRDMEILYQATLDSRFNVIIVDFNSTDLDVEAALRQSHVPSYQYVKLQGSFERSAGLQAGIDIVKNPHSILFLCDLHMHFPPSIIDSMRTHCVEGKMVFAPIVVRLNCGATPRWPEGYWEVNGFGLLGIYKSDLDRIGGMNTQEFKERWGGEDWELLDRIIQAGLEVERVAVRNFYHHYHSKRGMWNRRQASN</sequence>
<dbReference type="AlphaFoldDB" id="A0A803JIX4"/>
<keyword evidence="4" id="KW-0812">Transmembrane</keyword>
<dbReference type="InterPro" id="IPR037524">
    <property type="entry name" value="PA14/GLEYA"/>
</dbReference>
<feature type="region of interest" description="Disordered" evidence="10">
    <location>
        <begin position="755"/>
        <end position="792"/>
    </location>
</feature>
<evidence type="ECO:0000256" key="3">
    <source>
        <dbReference type="ARBA" id="ARBA00022679"/>
    </source>
</evidence>
<comment type="subcellular location">
    <subcellularLocation>
        <location evidence="1 9">Golgi apparatus</location>
        <location evidence="1 9">Golgi stack membrane</location>
        <topology evidence="1 9">Single-pass type II membrane protein</topology>
    </subcellularLocation>
</comment>
<dbReference type="EC" id="2.4.1.244" evidence="9"/>
<feature type="compositionally biased region" description="Acidic residues" evidence="10">
    <location>
        <begin position="778"/>
        <end position="792"/>
    </location>
</feature>